<reference evidence="2 3" key="1">
    <citation type="submission" date="2019-06" db="EMBL/GenBank/DDBJ databases">
        <title>Gramella sabulilitoris sp. nov., isolated from a marine sand.</title>
        <authorList>
            <person name="Yoon J.-H."/>
        </authorList>
    </citation>
    <scope>NUCLEOTIDE SEQUENCE [LARGE SCALE GENOMIC DNA]</scope>
    <source>
        <strain evidence="2 3">HSMS-1</strain>
    </source>
</reference>
<dbReference type="InterPro" id="IPR025381">
    <property type="entry name" value="DUF4296"/>
</dbReference>
<comment type="caution">
    <text evidence="2">The sequence shown here is derived from an EMBL/GenBank/DDBJ whole genome shotgun (WGS) entry which is preliminary data.</text>
</comment>
<feature type="domain" description="DUF4296" evidence="1">
    <location>
        <begin position="30"/>
        <end position="111"/>
    </location>
</feature>
<gene>
    <name evidence="2" type="ORF">FGM01_12545</name>
</gene>
<organism evidence="2 3">
    <name type="scientific">Christiangramia sabulilitoris</name>
    <dbReference type="NCBI Taxonomy" id="2583991"/>
    <lineage>
        <taxon>Bacteria</taxon>
        <taxon>Pseudomonadati</taxon>
        <taxon>Bacteroidota</taxon>
        <taxon>Flavobacteriia</taxon>
        <taxon>Flavobacteriales</taxon>
        <taxon>Flavobacteriaceae</taxon>
        <taxon>Christiangramia</taxon>
    </lineage>
</organism>
<evidence type="ECO:0000259" key="1">
    <source>
        <dbReference type="Pfam" id="PF14129"/>
    </source>
</evidence>
<dbReference type="RefSeq" id="WP_143411511.1">
    <property type="nucleotide sequence ID" value="NZ_VHSF01000003.1"/>
</dbReference>
<evidence type="ECO:0000313" key="3">
    <source>
        <dbReference type="Proteomes" id="UP000315131"/>
    </source>
</evidence>
<name>A0A550I048_9FLAO</name>
<dbReference type="EMBL" id="VHSF01000003">
    <property type="protein sequence ID" value="TRO64315.1"/>
    <property type="molecule type" value="Genomic_DNA"/>
</dbReference>
<evidence type="ECO:0000313" key="2">
    <source>
        <dbReference type="EMBL" id="TRO64315.1"/>
    </source>
</evidence>
<dbReference type="Proteomes" id="UP000315131">
    <property type="component" value="Unassembled WGS sequence"/>
</dbReference>
<keyword evidence="3" id="KW-1185">Reference proteome</keyword>
<dbReference type="Pfam" id="PF14129">
    <property type="entry name" value="DUF4296"/>
    <property type="match status" value="1"/>
</dbReference>
<dbReference type="OrthoDB" id="1525222at2"/>
<proteinExistence type="predicted"/>
<accession>A0A550I048</accession>
<dbReference type="AlphaFoldDB" id="A0A550I048"/>
<protein>
    <submittedName>
        <fullName evidence="2">DUF4296 domain-containing protein</fullName>
    </submittedName>
</protein>
<sequence length="185" mass="21351">MIDNLNIKILFVLLLLFSVSCQNLEKTERPEDLIPEDQMIDVLTEIALLNAARNYNKQKLESTGIDPTGYVFAKYNIDSLQFERSNDYYAEQYSDYERIYDSVKVRLQVIKTRMDSLRAIEVKIEDSIKLARKDSLRRVDSLGLRIIDSVPVKTLKAINKDSIRQKKDSLIVPAVKFDASMNRQG</sequence>